<evidence type="ECO:0000256" key="4">
    <source>
        <dbReference type="ARBA" id="ARBA00023002"/>
    </source>
</evidence>
<evidence type="ECO:0000256" key="1">
    <source>
        <dbReference type="ARBA" id="ARBA00010617"/>
    </source>
</evidence>
<dbReference type="PANTHER" id="PTHR24291:SF50">
    <property type="entry name" value="BIFUNCTIONAL ALBAFLAVENONE MONOOXYGENASE_TERPENE SYNTHASE"/>
    <property type="match status" value="1"/>
</dbReference>
<evidence type="ECO:0000256" key="3">
    <source>
        <dbReference type="ARBA" id="ARBA00022723"/>
    </source>
</evidence>
<dbReference type="InterPro" id="IPR001128">
    <property type="entry name" value="Cyt_P450"/>
</dbReference>
<comment type="cofactor">
    <cofactor evidence="7">
        <name>heme</name>
        <dbReference type="ChEBI" id="CHEBI:30413"/>
    </cofactor>
</comment>
<evidence type="ECO:0000256" key="2">
    <source>
        <dbReference type="ARBA" id="ARBA00022617"/>
    </source>
</evidence>
<evidence type="ECO:0000256" key="7">
    <source>
        <dbReference type="PIRSR" id="PIRSR602401-1"/>
    </source>
</evidence>
<accession>B0FSR5</accession>
<keyword evidence="6 8" id="KW-0503">Monooxygenase</keyword>
<dbReference type="InterPro" id="IPR050196">
    <property type="entry name" value="Cytochrome_P450_Monoox"/>
</dbReference>
<dbReference type="PRINTS" id="PR00463">
    <property type="entry name" value="EP450I"/>
</dbReference>
<name>B0FSR5_TETTH</name>
<reference evidence="10" key="1">
    <citation type="journal article" date="2009" name="BMC Genomics">
        <title>Genome-wide identification and characterization of cytochrome P450 monooxygenase genes in the ciliate Tetrahymena thermophila.</title>
        <authorList>
            <person name="Fu C."/>
            <person name="Xiong J."/>
            <person name="Miao W."/>
        </authorList>
    </citation>
    <scope>NUCLEOTIDE SEQUENCE</scope>
    <source>
        <strain evidence="10">SB210</strain>
    </source>
</reference>
<keyword evidence="2 7" id="KW-0349">Heme</keyword>
<comment type="similarity">
    <text evidence="1 8">Belongs to the cytochrome P450 family.</text>
</comment>
<dbReference type="GO" id="GO:0004497">
    <property type="term" value="F:monooxygenase activity"/>
    <property type="evidence" value="ECO:0007669"/>
    <property type="project" value="UniProtKB-KW"/>
</dbReference>
<dbReference type="GO" id="GO:0020037">
    <property type="term" value="F:heme binding"/>
    <property type="evidence" value="ECO:0007669"/>
    <property type="project" value="InterPro"/>
</dbReference>
<dbReference type="AlphaFoldDB" id="B0FSR5"/>
<evidence type="ECO:0000256" key="6">
    <source>
        <dbReference type="ARBA" id="ARBA00023033"/>
    </source>
</evidence>
<dbReference type="PRINTS" id="PR00385">
    <property type="entry name" value="P450"/>
</dbReference>
<dbReference type="InterPro" id="IPR002401">
    <property type="entry name" value="Cyt_P450_E_grp-I"/>
</dbReference>
<protein>
    <submittedName>
        <fullName evidence="10">Cytochrome P450 monooxygenase CYP5005A18</fullName>
    </submittedName>
</protein>
<evidence type="ECO:0000256" key="9">
    <source>
        <dbReference type="SAM" id="Phobius"/>
    </source>
</evidence>
<evidence type="ECO:0000256" key="8">
    <source>
        <dbReference type="RuleBase" id="RU000461"/>
    </source>
</evidence>
<organism evidence="10">
    <name type="scientific">Tetrahymena thermophila</name>
    <dbReference type="NCBI Taxonomy" id="5911"/>
    <lineage>
        <taxon>Eukaryota</taxon>
        <taxon>Sar</taxon>
        <taxon>Alveolata</taxon>
        <taxon>Ciliophora</taxon>
        <taxon>Intramacronucleata</taxon>
        <taxon>Oligohymenophorea</taxon>
        <taxon>Hymenostomatida</taxon>
        <taxon>Tetrahymenina</taxon>
        <taxon>Tetrahymenidae</taxon>
        <taxon>Tetrahymena</taxon>
    </lineage>
</organism>
<dbReference type="GO" id="GO:0016705">
    <property type="term" value="F:oxidoreductase activity, acting on paired donors, with incorporation or reduction of molecular oxygen"/>
    <property type="evidence" value="ECO:0007669"/>
    <property type="project" value="InterPro"/>
</dbReference>
<dbReference type="SUPFAM" id="SSF48264">
    <property type="entry name" value="Cytochrome P450"/>
    <property type="match status" value="1"/>
</dbReference>
<keyword evidence="9" id="KW-0472">Membrane</keyword>
<dbReference type="InterPro" id="IPR036396">
    <property type="entry name" value="Cyt_P450_sf"/>
</dbReference>
<dbReference type="Gene3D" id="1.10.630.10">
    <property type="entry name" value="Cytochrome P450"/>
    <property type="match status" value="1"/>
</dbReference>
<dbReference type="OMA" id="WAINRAH"/>
<keyword evidence="9" id="KW-0812">Transmembrane</keyword>
<feature type="binding site" description="axial binding residue" evidence="7">
    <location>
        <position position="473"/>
    </location>
    <ligand>
        <name>heme</name>
        <dbReference type="ChEBI" id="CHEBI:30413"/>
    </ligand>
    <ligandPart>
        <name>Fe</name>
        <dbReference type="ChEBI" id="CHEBI:18248"/>
    </ligandPart>
</feature>
<proteinExistence type="inferred from homology"/>
<dbReference type="EMBL" id="EU349027">
    <property type="protein sequence ID" value="ABY59958.1"/>
    <property type="molecule type" value="Genomic_DNA"/>
</dbReference>
<dbReference type="Pfam" id="PF00067">
    <property type="entry name" value="p450"/>
    <property type="match status" value="1"/>
</dbReference>
<gene>
    <name evidence="10" type="primary">CYP</name>
</gene>
<dbReference type="InterPro" id="IPR017972">
    <property type="entry name" value="Cyt_P450_CS"/>
</dbReference>
<keyword evidence="3 7" id="KW-0479">Metal-binding</keyword>
<dbReference type="CDD" id="cd20621">
    <property type="entry name" value="CYP5011A1-like"/>
    <property type="match status" value="1"/>
</dbReference>
<evidence type="ECO:0000256" key="5">
    <source>
        <dbReference type="ARBA" id="ARBA00023004"/>
    </source>
</evidence>
<evidence type="ECO:0000313" key="10">
    <source>
        <dbReference type="EMBL" id="ABY59958.1"/>
    </source>
</evidence>
<keyword evidence="5 7" id="KW-0408">Iron</keyword>
<keyword evidence="4 8" id="KW-0560">Oxidoreductase</keyword>
<dbReference type="PROSITE" id="PS00086">
    <property type="entry name" value="CYTOCHROME_P450"/>
    <property type="match status" value="1"/>
</dbReference>
<keyword evidence="9" id="KW-1133">Transmembrane helix</keyword>
<feature type="transmembrane region" description="Helical" evidence="9">
    <location>
        <begin position="6"/>
        <end position="26"/>
    </location>
</feature>
<sequence length="527" mass="61166">MIVLIYSSLIIFATIIAIGFYIFVIYPTMRFLVMKYKYGHKVKVFFSIGTGILKFYNQSLIQNKDSIAFIRNMHQKGLQAIAFNLGTKVGLSFLDPELQKQVHQSYQSFRRIDAIAAMTYLLGNSMIYAADKEWKRQRLFLGKFFHFDEIKNYYPTIQETTKQVLQGVNEQLNQKEQIEIKAVYIIQKITSEATFKMFFGLTTESLMITRKDGTQIAFSDELALLIRHSFQLLQTDKIALLKWILLKRKSTDYFSTKGEQDLMDRLKNLRQGFIKIVSKRKEELSQDPSKAKNNFLDYYLTEMVQNQYSGITYDEIVDNFTGIFLAGTDTTSNMVGSALYYLSINPEIQQKAREEVVQVVSSKQDFKKHDQLASQLRFEDITHFNFLNCILKESLRLIPPVIQITSRIANHNMKIGEFDIKQGDLVTTNFAYNLSNPDIFPNPELFNPQRWMTANNYSETFSFTPFSQGPRNCIGQHLAMIEGKSILASILLQFEILPNPNTEVIMDMKMMYGFQNDNLIYFKKLKQ</sequence>
<dbReference type="GO" id="GO:0005506">
    <property type="term" value="F:iron ion binding"/>
    <property type="evidence" value="ECO:0007669"/>
    <property type="project" value="InterPro"/>
</dbReference>
<dbReference type="PANTHER" id="PTHR24291">
    <property type="entry name" value="CYTOCHROME P450 FAMILY 4"/>
    <property type="match status" value="1"/>
</dbReference>